<evidence type="ECO:0000256" key="9">
    <source>
        <dbReference type="ARBA" id="ARBA00023288"/>
    </source>
</evidence>
<dbReference type="InterPro" id="IPR050811">
    <property type="entry name" value="Phosphate_ABC_transporter"/>
</dbReference>
<dbReference type="InterPro" id="IPR024370">
    <property type="entry name" value="PBP_domain"/>
</dbReference>
<dbReference type="InterPro" id="IPR011862">
    <property type="entry name" value="Phos-bd"/>
</dbReference>
<evidence type="ECO:0000256" key="3">
    <source>
        <dbReference type="ARBA" id="ARBA00008725"/>
    </source>
</evidence>
<comment type="subcellular location">
    <subcellularLocation>
        <location evidence="2 10">Cell membrane</location>
        <topology evidence="2 10">Lipid-anchor</topology>
    </subcellularLocation>
</comment>
<keyword evidence="6 10" id="KW-0592">Phosphate transport</keyword>
<accession>A0A0D8I827</accession>
<feature type="compositionally biased region" description="Polar residues" evidence="11">
    <location>
        <begin position="24"/>
        <end position="48"/>
    </location>
</feature>
<evidence type="ECO:0000256" key="11">
    <source>
        <dbReference type="SAM" id="MobiDB-lite"/>
    </source>
</evidence>
<dbReference type="KEGG" id="cace:CACET_c37230"/>
<feature type="chain" id="PRO_5041745548" description="Phosphate-binding protein" evidence="10">
    <location>
        <begin position="27"/>
        <end position="304"/>
    </location>
</feature>
<keyword evidence="14" id="KW-1185">Reference proteome</keyword>
<dbReference type="AlphaFoldDB" id="A0A0D8I827"/>
<evidence type="ECO:0000256" key="1">
    <source>
        <dbReference type="ARBA" id="ARBA00002841"/>
    </source>
</evidence>
<evidence type="ECO:0000313" key="13">
    <source>
        <dbReference type="EMBL" id="AKL97151.1"/>
    </source>
</evidence>
<evidence type="ECO:0000256" key="4">
    <source>
        <dbReference type="ARBA" id="ARBA00011529"/>
    </source>
</evidence>
<comment type="function">
    <text evidence="1">Part of the ABC transporter complex PstSACB involved in phosphate import.</text>
</comment>
<evidence type="ECO:0000313" key="14">
    <source>
        <dbReference type="Proteomes" id="UP000035704"/>
    </source>
</evidence>
<dbReference type="STRING" id="84022.CACET_c37230"/>
<protein>
    <recommendedName>
        <fullName evidence="10">Phosphate-binding protein</fullName>
    </recommendedName>
</protein>
<dbReference type="OrthoDB" id="9790048at2"/>
<dbReference type="Proteomes" id="UP000035704">
    <property type="component" value="Chromosome"/>
</dbReference>
<dbReference type="PANTHER" id="PTHR30570:SF1">
    <property type="entry name" value="PHOSPHATE-BINDING PROTEIN PSTS"/>
    <property type="match status" value="1"/>
</dbReference>
<dbReference type="NCBIfam" id="TIGR02136">
    <property type="entry name" value="ptsS_2"/>
    <property type="match status" value="1"/>
</dbReference>
<comment type="subunit">
    <text evidence="4 10">The complex is composed of two ATP-binding proteins (PstB), two transmembrane proteins (PstC and PstA) and a solute-binding protein (PstS).</text>
</comment>
<keyword evidence="10" id="KW-0472">Membrane</keyword>
<evidence type="ECO:0000256" key="6">
    <source>
        <dbReference type="ARBA" id="ARBA00022592"/>
    </source>
</evidence>
<dbReference type="CDD" id="cd13566">
    <property type="entry name" value="PBP2_phosphate"/>
    <property type="match status" value="1"/>
</dbReference>
<dbReference type="PANTHER" id="PTHR30570">
    <property type="entry name" value="PERIPLASMIC PHOSPHATE BINDING COMPONENT OF PHOSPHATE ABC TRANSPORTER"/>
    <property type="match status" value="1"/>
</dbReference>
<organism evidence="13 14">
    <name type="scientific">Clostridium aceticum</name>
    <dbReference type="NCBI Taxonomy" id="84022"/>
    <lineage>
        <taxon>Bacteria</taxon>
        <taxon>Bacillati</taxon>
        <taxon>Bacillota</taxon>
        <taxon>Clostridia</taxon>
        <taxon>Eubacteriales</taxon>
        <taxon>Clostridiaceae</taxon>
        <taxon>Clostridium</taxon>
    </lineage>
</organism>
<dbReference type="Gene3D" id="3.40.190.10">
    <property type="entry name" value="Periplasmic binding protein-like II"/>
    <property type="match status" value="2"/>
</dbReference>
<name>A0A0D8I827_9CLOT</name>
<evidence type="ECO:0000256" key="8">
    <source>
        <dbReference type="ARBA" id="ARBA00023139"/>
    </source>
</evidence>
<evidence type="ECO:0000256" key="5">
    <source>
        <dbReference type="ARBA" id="ARBA00022448"/>
    </source>
</evidence>
<evidence type="ECO:0000256" key="7">
    <source>
        <dbReference type="ARBA" id="ARBA00022729"/>
    </source>
</evidence>
<keyword evidence="8 10" id="KW-0564">Palmitate</keyword>
<proteinExistence type="inferred from homology"/>
<comment type="function">
    <text evidence="10">Involved in the system for phosphate transport across the cytoplasmic membrane.</text>
</comment>
<dbReference type="EMBL" id="CP009687">
    <property type="protein sequence ID" value="AKL97151.1"/>
    <property type="molecule type" value="Genomic_DNA"/>
</dbReference>
<feature type="region of interest" description="Disordered" evidence="11">
    <location>
        <begin position="24"/>
        <end position="50"/>
    </location>
</feature>
<keyword evidence="10" id="KW-1003">Cell membrane</keyword>
<dbReference type="PROSITE" id="PS51257">
    <property type="entry name" value="PROKAR_LIPOPROTEIN"/>
    <property type="match status" value="1"/>
</dbReference>
<evidence type="ECO:0000259" key="12">
    <source>
        <dbReference type="Pfam" id="PF12849"/>
    </source>
</evidence>
<gene>
    <name evidence="13" type="primary">pstS2</name>
    <name evidence="13" type="ORF">CACET_c37230</name>
</gene>
<dbReference type="RefSeq" id="WP_044825497.1">
    <property type="nucleotide sequence ID" value="NZ_CP009687.1"/>
</dbReference>
<dbReference type="GO" id="GO:0005886">
    <property type="term" value="C:plasma membrane"/>
    <property type="evidence" value="ECO:0007669"/>
    <property type="project" value="UniProtKB-SubCell"/>
</dbReference>
<reference evidence="13 14" key="1">
    <citation type="submission" date="2014-10" db="EMBL/GenBank/DDBJ databases">
        <title>Genome sequence of Clostridium aceticum DSM 1496.</title>
        <authorList>
            <person name="Poehlein A."/>
            <person name="Schiel-Bengelsdorf B."/>
            <person name="Gottschalk G."/>
            <person name="Duerre P."/>
            <person name="Daniel R."/>
        </authorList>
    </citation>
    <scope>NUCLEOTIDE SEQUENCE [LARGE SCALE GENOMIC DNA]</scope>
    <source>
        <strain evidence="13 14">DSM 1496</strain>
    </source>
</reference>
<dbReference type="GO" id="GO:0006817">
    <property type="term" value="P:phosphate ion transport"/>
    <property type="evidence" value="ECO:0007669"/>
    <property type="project" value="UniProtKB-UniRule"/>
</dbReference>
<dbReference type="Pfam" id="PF12849">
    <property type="entry name" value="PBP_like_2"/>
    <property type="match status" value="1"/>
</dbReference>
<sequence>MKKIALLLVVVMIAAVALVGCGGSQSQEPANTTNGDQASNETNTSNDVDFSKLVQVRGSDTMVNLGQQWAEEFMDQYPEAQIAVTGGGSGTGIAAIINGTADMAQSSRKMKNEEMDQAKANGFELKEFITGTDGIAIAVHKDNEIESLTLENLKDIFTGEITNWKEVGGKDAAITLYSRESNSGTYAFFKEFVLKDEEYAAHSNLMPSTQAIVEGLKQDVNGIGYIGLAYLSGDIKAVPVAKEAGSEAILPSLQTVQGGSYPVARPLFVYTAGEPTGVMKLYMDFIMGTEGQRIVEEVGFIPNN</sequence>
<dbReference type="GO" id="GO:0042301">
    <property type="term" value="F:phosphate ion binding"/>
    <property type="evidence" value="ECO:0007669"/>
    <property type="project" value="UniProtKB-UniRule"/>
</dbReference>
<dbReference type="SUPFAM" id="SSF53850">
    <property type="entry name" value="Periplasmic binding protein-like II"/>
    <property type="match status" value="1"/>
</dbReference>
<keyword evidence="7 10" id="KW-0732">Signal</keyword>
<keyword evidence="5 10" id="KW-0813">Transport</keyword>
<dbReference type="PATRIC" id="fig|84022.5.peg.972"/>
<keyword evidence="9 10" id="KW-0449">Lipoprotein</keyword>
<feature type="domain" description="PBP" evidence="12">
    <location>
        <begin position="41"/>
        <end position="287"/>
    </location>
</feature>
<comment type="similarity">
    <text evidence="3 10">Belongs to the PstS family.</text>
</comment>
<evidence type="ECO:0000256" key="10">
    <source>
        <dbReference type="RuleBase" id="RU367119"/>
    </source>
</evidence>
<evidence type="ECO:0000256" key="2">
    <source>
        <dbReference type="ARBA" id="ARBA00004193"/>
    </source>
</evidence>
<feature type="signal peptide" evidence="10">
    <location>
        <begin position="1"/>
        <end position="26"/>
    </location>
</feature>